<comment type="caution">
    <text evidence="1">The sequence shown here is derived from an EMBL/GenBank/DDBJ whole genome shotgun (WGS) entry which is preliminary data.</text>
</comment>
<name>A0ACB7IZ96_PLECO</name>
<accession>A0ACB7IZ96</accession>
<dbReference type="Proteomes" id="UP000824881">
    <property type="component" value="Unassembled WGS sequence"/>
</dbReference>
<sequence length="692" mass="73494">MAITEQAGGALPPVRPAWGEVKFTFEMKEAVETHLDALEVGSMAATAATSAGPPRLQRVRLSNATETRGRPAVATEPLDNEDTRVANSIIANVDIDHGSVPPKLGRVQRKVAPSATGEQTTARVDNEKVQETAAIDANVDASVDHSGAPPKLQRALGNVPPAAPGLTARDQAAVRVNKDQAAQVADAHANAGIADSGFPPKFRRASVHTGSPTSSRATPDEEGSSLPAKLRCGYNLPPSTKLGPATDGSTSARVELDDGEASQARPLAARAEPVAMVPIAEYQRYILSILQAHGVLPEEPSAELLRDVVDILKAHGFLPEAPAPAPVAAVADSKGDNTGSDDAEVHGVEQWRVFDDEKVSWKELCGLVKPARRVAKKIPVQRELRSAAKAKKTAGPTDAGKATETKPKPKSNKNISEAIKVAVRAAKKVAEAKTINTRRRKVAVKTTVRAKKVVRAKAAGRKASTRGRGAAKAAVTGNTKSVKLTVGPQKRTSVVNITAGERPPLSASATHNTPSKSSAPKADEGSESISARPRLTIKLPAMKPAGQNDDATDTGPKENPSAAVTEGSKEADSKTPRRSSRNAEKSEVPKAKAVKAKLAAGRPKRKELHEDGREERDRNKRAKKNNDAKPAEEPKPKIMIRIPKRLNREEIVDVKAEVAQGKPETVPETIANDSKLRRSARSKQPSFKTRQK</sequence>
<reference evidence="1 2" key="1">
    <citation type="journal article" date="2021" name="Appl. Environ. Microbiol.">
        <title>Genetic linkage and physical mapping for an oyster mushroom Pleurotus cornucopiae and QTL analysis for the trait cap color.</title>
        <authorList>
            <person name="Zhang Y."/>
            <person name="Gao W."/>
            <person name="Sonnenberg A."/>
            <person name="Chen Q."/>
            <person name="Zhang J."/>
            <person name="Huang C."/>
        </authorList>
    </citation>
    <scope>NUCLEOTIDE SEQUENCE [LARGE SCALE GENOMIC DNA]</scope>
    <source>
        <strain evidence="1">CCMSSC00406</strain>
    </source>
</reference>
<organism evidence="1 2">
    <name type="scientific">Pleurotus cornucopiae</name>
    <name type="common">Cornucopia mushroom</name>
    <dbReference type="NCBI Taxonomy" id="5321"/>
    <lineage>
        <taxon>Eukaryota</taxon>
        <taxon>Fungi</taxon>
        <taxon>Dikarya</taxon>
        <taxon>Basidiomycota</taxon>
        <taxon>Agaricomycotina</taxon>
        <taxon>Agaricomycetes</taxon>
        <taxon>Agaricomycetidae</taxon>
        <taxon>Agaricales</taxon>
        <taxon>Pleurotineae</taxon>
        <taxon>Pleurotaceae</taxon>
        <taxon>Pleurotus</taxon>
    </lineage>
</organism>
<protein>
    <submittedName>
        <fullName evidence="1">Uncharacterized protein</fullName>
    </submittedName>
</protein>
<evidence type="ECO:0000313" key="2">
    <source>
        <dbReference type="Proteomes" id="UP000824881"/>
    </source>
</evidence>
<evidence type="ECO:0000313" key="1">
    <source>
        <dbReference type="EMBL" id="KAG9223598.1"/>
    </source>
</evidence>
<dbReference type="EMBL" id="WQMT02000004">
    <property type="protein sequence ID" value="KAG9223598.1"/>
    <property type="molecule type" value="Genomic_DNA"/>
</dbReference>
<proteinExistence type="predicted"/>
<gene>
    <name evidence="1" type="ORF">CCMSSC00406_0009229</name>
</gene>
<keyword evidence="2" id="KW-1185">Reference proteome</keyword>